<dbReference type="InterPro" id="IPR000131">
    <property type="entry name" value="ATP_synth_F1_gsu"/>
</dbReference>
<dbReference type="Pfam" id="PF00231">
    <property type="entry name" value="ATP-synt"/>
    <property type="match status" value="1"/>
</dbReference>
<dbReference type="PANTHER" id="PTHR11693">
    <property type="entry name" value="ATP SYNTHASE GAMMA CHAIN"/>
    <property type="match status" value="1"/>
</dbReference>
<reference evidence="10" key="1">
    <citation type="submission" date="2016-10" db="EMBL/GenBank/DDBJ databases">
        <title>Sequence of Gallionella enrichment culture.</title>
        <authorList>
            <person name="Poehlein A."/>
            <person name="Muehling M."/>
            <person name="Daniel R."/>
        </authorList>
    </citation>
    <scope>NUCLEOTIDE SEQUENCE</scope>
</reference>
<dbReference type="AlphaFoldDB" id="A0A1J5TDH8"/>
<dbReference type="GO" id="GO:0045259">
    <property type="term" value="C:proton-transporting ATP synthase complex"/>
    <property type="evidence" value="ECO:0007669"/>
    <property type="project" value="UniProtKB-KW"/>
</dbReference>
<keyword evidence="4" id="KW-0375">Hydrogen ion transport</keyword>
<comment type="caution">
    <text evidence="10">The sequence shown here is derived from an EMBL/GenBank/DDBJ whole genome shotgun (WGS) entry which is preliminary data.</text>
</comment>
<keyword evidence="6" id="KW-0472">Membrane</keyword>
<dbReference type="PRINTS" id="PR00126">
    <property type="entry name" value="ATPASEGAMMA"/>
</dbReference>
<evidence type="ECO:0000256" key="6">
    <source>
        <dbReference type="ARBA" id="ARBA00023136"/>
    </source>
</evidence>
<proteinExistence type="inferred from homology"/>
<dbReference type="EMBL" id="MLJW01000019">
    <property type="protein sequence ID" value="OIR11820.1"/>
    <property type="molecule type" value="Genomic_DNA"/>
</dbReference>
<evidence type="ECO:0000256" key="3">
    <source>
        <dbReference type="ARBA" id="ARBA00022448"/>
    </source>
</evidence>
<accession>A0A1J5TDH8</accession>
<keyword evidence="8" id="KW-0066">ATP synthesis</keyword>
<dbReference type="PANTHER" id="PTHR11693:SF22">
    <property type="entry name" value="ATP SYNTHASE SUBUNIT GAMMA, MITOCHONDRIAL"/>
    <property type="match status" value="1"/>
</dbReference>
<keyword evidence="3" id="KW-0813">Transport</keyword>
<evidence type="ECO:0000313" key="10">
    <source>
        <dbReference type="EMBL" id="OIR11820.1"/>
    </source>
</evidence>
<feature type="coiled-coil region" evidence="9">
    <location>
        <begin position="244"/>
        <end position="275"/>
    </location>
</feature>
<name>A0A1J5TDH8_9ZZZZ</name>
<evidence type="ECO:0000256" key="8">
    <source>
        <dbReference type="ARBA" id="ARBA00023310"/>
    </source>
</evidence>
<keyword evidence="9" id="KW-0175">Coiled coil</keyword>
<dbReference type="Gene3D" id="3.40.1380.10">
    <property type="match status" value="1"/>
</dbReference>
<comment type="subcellular location">
    <subcellularLocation>
        <location evidence="1">Membrane</location>
        <topology evidence="1">Peripheral membrane protein</topology>
    </subcellularLocation>
</comment>
<evidence type="ECO:0000256" key="9">
    <source>
        <dbReference type="SAM" id="Coils"/>
    </source>
</evidence>
<comment type="similarity">
    <text evidence="2">Belongs to the ATPase gamma chain family.</text>
</comment>
<dbReference type="Gene3D" id="1.10.287.80">
    <property type="entry name" value="ATP synthase, gamma subunit, helix hairpin domain"/>
    <property type="match status" value="1"/>
</dbReference>
<evidence type="ECO:0000256" key="4">
    <source>
        <dbReference type="ARBA" id="ARBA00022781"/>
    </source>
</evidence>
<sequence length="308" mass="34108">MSESAASLRHKIASAGDLESVVRTMKAMAASNIGQYENSVRSLGDYYRTVQLGLAACLHQDQRPASSAQKTHQDSDAVGVIVFGSDQGLVGQFNEVMVEFVIETLEQLPGKKTVWSVGERIQSRLEETRFPPSAGFTLPNSLSAITPLVGQILVEMEARREKDDISRVYVFHNQPGSGSIYTPVSQRLLPLDSVWRRDLAAIKWPTGNLPEVMGEGVRTLRALVREYLFVSLFSACAESLASENASRLAAMQRAEKNIDELLEDLNRTFHRLRQRGIDEELFDVISGFEALTVPQPQVTQPYNSKGLP</sequence>
<dbReference type="SUPFAM" id="SSF52943">
    <property type="entry name" value="ATP synthase (F1-ATPase), gamma subunit"/>
    <property type="match status" value="1"/>
</dbReference>
<evidence type="ECO:0000256" key="5">
    <source>
        <dbReference type="ARBA" id="ARBA00023065"/>
    </source>
</evidence>
<keyword evidence="5" id="KW-0406">Ion transport</keyword>
<protein>
    <submittedName>
        <fullName evidence="10">ATP synthase gamma chain</fullName>
    </submittedName>
</protein>
<dbReference type="GO" id="GO:0046933">
    <property type="term" value="F:proton-transporting ATP synthase activity, rotational mechanism"/>
    <property type="evidence" value="ECO:0007669"/>
    <property type="project" value="InterPro"/>
</dbReference>
<evidence type="ECO:0000256" key="7">
    <source>
        <dbReference type="ARBA" id="ARBA00023196"/>
    </source>
</evidence>
<dbReference type="InterPro" id="IPR017709">
    <property type="entry name" value="Alt_ATP_synth_F1_gsu"/>
</dbReference>
<gene>
    <name evidence="10" type="primary">atpG_4</name>
    <name evidence="10" type="ORF">GALL_66770</name>
</gene>
<dbReference type="InterPro" id="IPR035968">
    <property type="entry name" value="ATP_synth_F1_ATPase_gsu"/>
</dbReference>
<dbReference type="CDD" id="cd12151">
    <property type="entry name" value="F1-ATPase_gamma"/>
    <property type="match status" value="1"/>
</dbReference>
<organism evidence="10">
    <name type="scientific">mine drainage metagenome</name>
    <dbReference type="NCBI Taxonomy" id="410659"/>
    <lineage>
        <taxon>unclassified sequences</taxon>
        <taxon>metagenomes</taxon>
        <taxon>ecological metagenomes</taxon>
    </lineage>
</organism>
<keyword evidence="7" id="KW-0139">CF(1)</keyword>
<evidence type="ECO:0000256" key="1">
    <source>
        <dbReference type="ARBA" id="ARBA00004170"/>
    </source>
</evidence>
<evidence type="ECO:0000256" key="2">
    <source>
        <dbReference type="ARBA" id="ARBA00007681"/>
    </source>
</evidence>
<dbReference type="NCBIfam" id="TIGR03323">
    <property type="entry name" value="alt_F1F0_F1_gam"/>
    <property type="match status" value="1"/>
</dbReference>